<dbReference type="Gene3D" id="2.60.40.1170">
    <property type="entry name" value="Mu homology domain, subdomain B"/>
    <property type="match status" value="1"/>
</dbReference>
<dbReference type="Pfam" id="PF13585">
    <property type="entry name" value="CHU_C"/>
    <property type="match status" value="1"/>
</dbReference>
<dbReference type="OrthoDB" id="9816593at2"/>
<feature type="domain" description="DUF11" evidence="1">
    <location>
        <begin position="88"/>
        <end position="183"/>
    </location>
</feature>
<dbReference type="RefSeq" id="WP_116978726.1">
    <property type="nucleotide sequence ID" value="NZ_QPMM01000017.1"/>
</dbReference>
<proteinExistence type="predicted"/>
<evidence type="ECO:0000313" key="2">
    <source>
        <dbReference type="EMBL" id="RFS19048.1"/>
    </source>
</evidence>
<feature type="domain" description="DUF11" evidence="1">
    <location>
        <begin position="561"/>
        <end position="676"/>
    </location>
</feature>
<accession>A0A3E1Y2Y4</accession>
<dbReference type="PANTHER" id="PTHR34819">
    <property type="entry name" value="LARGE CYSTEINE-RICH PERIPLASMIC PROTEIN OMCB"/>
    <property type="match status" value="1"/>
</dbReference>
<gene>
    <name evidence="2" type="ORF">DVR12_25960</name>
</gene>
<dbReference type="Pfam" id="PF01345">
    <property type="entry name" value="DUF11"/>
    <property type="match status" value="7"/>
</dbReference>
<dbReference type="Proteomes" id="UP000260644">
    <property type="component" value="Unassembled WGS sequence"/>
</dbReference>
<dbReference type="NCBIfam" id="TIGR04131">
    <property type="entry name" value="Bac_Flav_CTERM"/>
    <property type="match status" value="1"/>
</dbReference>
<reference evidence="2 3" key="1">
    <citation type="submission" date="2018-07" db="EMBL/GenBank/DDBJ databases">
        <title>Chitinophaga K2CV101002-2 sp. nov., isolated from a monsoon evergreen broad-leaved forest soil.</title>
        <authorList>
            <person name="Lv Y."/>
        </authorList>
    </citation>
    <scope>NUCLEOTIDE SEQUENCE [LARGE SCALE GENOMIC DNA]</scope>
    <source>
        <strain evidence="2 3">GDMCC 1.1288</strain>
    </source>
</reference>
<dbReference type="PANTHER" id="PTHR34819:SF3">
    <property type="entry name" value="CELL SURFACE PROTEIN"/>
    <property type="match status" value="1"/>
</dbReference>
<comment type="caution">
    <text evidence="2">The sequence shown here is derived from an EMBL/GenBank/DDBJ whole genome shotgun (WGS) entry which is preliminary data.</text>
</comment>
<feature type="domain" description="DUF11" evidence="1">
    <location>
        <begin position="442"/>
        <end position="540"/>
    </location>
</feature>
<name>A0A3E1Y2Y4_9BACT</name>
<dbReference type="EMBL" id="QPMM01000017">
    <property type="protein sequence ID" value="RFS19048.1"/>
    <property type="molecule type" value="Genomic_DNA"/>
</dbReference>
<evidence type="ECO:0000313" key="3">
    <source>
        <dbReference type="Proteomes" id="UP000260644"/>
    </source>
</evidence>
<feature type="non-terminal residue" evidence="2">
    <location>
        <position position="1"/>
    </location>
</feature>
<feature type="domain" description="DUF11" evidence="1">
    <location>
        <begin position="2"/>
        <end position="65"/>
    </location>
</feature>
<feature type="domain" description="DUF11" evidence="1">
    <location>
        <begin position="689"/>
        <end position="806"/>
    </location>
</feature>
<sequence length="899" mass="91519">RNVAITDDVPSSISGVSYSASNGATGTGNHIAFTTDLAVGTSLQIRVTGKVSSDATGALSNTASAQLPGSSPVTSVAAVTTVTSSSQISITKVGDKAVVAGDSIHYLITVTNAGPSEARNVTITDDVPSSISGVSYSASNGVTGTGNHIAFTTDLAVGATLQIRVVGKVPSEATGELSNTASAQLPGSSPVTSAAAVTTVTLSSQISITKVGDKAVVAGDSIHYLITVTNAGPSEARNVAITDDVPSSISGVSYSASNGATGAGNHIAFTSDLAAGASIQIRVVGKVSSDATGELSNTASAQLPGERPVTSVAAVTTVTSSSQISITKVGDKAVVAGDSIHYLITVTNAGPSEARNVAITDDVPSSISGVSYSASNGATGTGNHIAITTDLAVGTSIQIRIAGKVSSDATGELSNTASAQLPGTSPVTSAAAVTTVGSSSQISITKVGDKQVVAGDSIHYLITVTNAGPSEAKNVTITDDVPSSISGVSYSASNGATGIGNHIGLLVNLNPNEILTINVSGVVSSTATGPVSNIASVKNNEITISSSPAITNIIVPQQRVDLAISKNGPIASLSGEEIVYTLVAKNNGPDACENALVIDDVPAGITQIQVSASISDAKTSVDGNLVRVTIGKLNVDQEVLITIKGILTIDGAIANSATIKAPDGVTDINLSNNTSNIVRTNVSRKIEADIELQKTLKNTGPLSVGEKAGFNIVVTDLGPFTAHQIIVRDTLQDNLDVVGGFNVSTGNVSYDAATRIIIWTIDSLAASQSATLEYTTRITHTGTVMNVAYVSAATPDPRTANNIAAINPVIVTGDDLYIPNIITPNGDGKNDKFVIIGLSHFPGSQLFIYNRWGNLVYQAKNYQNDWDGINLNEGTYFYILKVNTPTGEKSYKGWVELLR</sequence>
<keyword evidence="3" id="KW-1185">Reference proteome</keyword>
<feature type="domain" description="DUF11" evidence="1">
    <location>
        <begin position="206"/>
        <end position="301"/>
    </location>
</feature>
<dbReference type="InterPro" id="IPR047589">
    <property type="entry name" value="DUF11_rpt"/>
</dbReference>
<dbReference type="NCBIfam" id="TIGR01451">
    <property type="entry name" value="B_ant_repeat"/>
    <property type="match status" value="5"/>
</dbReference>
<protein>
    <submittedName>
        <fullName evidence="2">DUF11 domain-containing protein</fullName>
    </submittedName>
</protein>
<feature type="domain" description="DUF11" evidence="1">
    <location>
        <begin position="324"/>
        <end position="420"/>
    </location>
</feature>
<dbReference type="InterPro" id="IPR026341">
    <property type="entry name" value="T9SS_type_B"/>
</dbReference>
<evidence type="ECO:0000259" key="1">
    <source>
        <dbReference type="Pfam" id="PF01345"/>
    </source>
</evidence>
<dbReference type="InterPro" id="IPR051172">
    <property type="entry name" value="Chlamydia_OmcB"/>
</dbReference>
<organism evidence="2 3">
    <name type="scientific">Chitinophaga silvatica</name>
    <dbReference type="NCBI Taxonomy" id="2282649"/>
    <lineage>
        <taxon>Bacteria</taxon>
        <taxon>Pseudomonadati</taxon>
        <taxon>Bacteroidota</taxon>
        <taxon>Chitinophagia</taxon>
        <taxon>Chitinophagales</taxon>
        <taxon>Chitinophagaceae</taxon>
        <taxon>Chitinophaga</taxon>
    </lineage>
</organism>
<dbReference type="AlphaFoldDB" id="A0A3E1Y2Y4"/>
<dbReference type="InterPro" id="IPR001434">
    <property type="entry name" value="OmcB-like_DUF11"/>
</dbReference>